<evidence type="ECO:0000313" key="4">
    <source>
        <dbReference type="Proteomes" id="UP001055303"/>
    </source>
</evidence>
<proteinExistence type="predicted"/>
<reference evidence="1" key="3">
    <citation type="submission" date="2021-08" db="EMBL/GenBank/DDBJ databases">
        <authorList>
            <person name="Tani A."/>
            <person name="Ola A."/>
            <person name="Ogura Y."/>
            <person name="Katsura K."/>
            <person name="Hayashi T."/>
        </authorList>
    </citation>
    <scope>NUCLEOTIDE SEQUENCE</scope>
    <source>
        <strain evidence="1">DSM 22415</strain>
    </source>
</reference>
<gene>
    <name evidence="1" type="ORF">IFDJLNFL_4057</name>
    <name evidence="2" type="ORF">MTDSW087_04826</name>
</gene>
<dbReference type="AlphaFoldDB" id="A0A564G3L3"/>
<dbReference type="RefSeq" id="WP_144767401.1">
    <property type="nucleotide sequence ID" value="NZ_BPQI01000133.1"/>
</dbReference>
<reference evidence="1" key="2">
    <citation type="journal article" date="2021" name="Front. Microbiol.">
        <title>Comprehensive Comparative Genomics and Phenotyping of Methylobacterium Species.</title>
        <authorList>
            <person name="Alessa O."/>
            <person name="Ogura Y."/>
            <person name="Fujitani Y."/>
            <person name="Takami H."/>
            <person name="Hayashi T."/>
            <person name="Sahin N."/>
            <person name="Tani A."/>
        </authorList>
    </citation>
    <scope>NUCLEOTIDE SEQUENCE</scope>
    <source>
        <strain evidence="1">DSM 22415</strain>
    </source>
</reference>
<sequence length="130" mass="13171">MSRKLSSNLRVRAAVTPQDISAARTSPFLDVSGAGRVLAAVTVATVAATKKVTVQFRQATDAAGTGARNLGSAVEKVAPAGGAALDLIAEVKVEDLDDDCAFVAVVLSSDNGSAVNGSAMLILGDNRFNP</sequence>
<name>A0A564G3L3_9HYPH</name>
<reference evidence="2 3" key="1">
    <citation type="submission" date="2019-06" db="EMBL/GenBank/DDBJ databases">
        <authorList>
            <person name="Rodrigo-Torres L."/>
            <person name="Arahal R. D."/>
            <person name="Lucena T."/>
        </authorList>
    </citation>
    <scope>NUCLEOTIDE SEQUENCE [LARGE SCALE GENOMIC DNA]</scope>
    <source>
        <strain evidence="2 3">SW08-7</strain>
    </source>
</reference>
<dbReference type="EMBL" id="BPQI01000133">
    <property type="protein sequence ID" value="GJD58142.1"/>
    <property type="molecule type" value="Genomic_DNA"/>
</dbReference>
<dbReference type="EMBL" id="CABFVH010000046">
    <property type="protein sequence ID" value="VUF15093.1"/>
    <property type="molecule type" value="Genomic_DNA"/>
</dbReference>
<evidence type="ECO:0000313" key="3">
    <source>
        <dbReference type="Proteomes" id="UP000401717"/>
    </source>
</evidence>
<keyword evidence="4" id="KW-1185">Reference proteome</keyword>
<dbReference type="Proteomes" id="UP001055303">
    <property type="component" value="Unassembled WGS sequence"/>
</dbReference>
<dbReference type="Proteomes" id="UP000401717">
    <property type="component" value="Unassembled WGS sequence"/>
</dbReference>
<evidence type="ECO:0000313" key="1">
    <source>
        <dbReference type="EMBL" id="GJD58142.1"/>
    </source>
</evidence>
<organism evidence="2 3">
    <name type="scientific">Methylobacterium dankookense</name>
    <dbReference type="NCBI Taxonomy" id="560405"/>
    <lineage>
        <taxon>Bacteria</taxon>
        <taxon>Pseudomonadati</taxon>
        <taxon>Pseudomonadota</taxon>
        <taxon>Alphaproteobacteria</taxon>
        <taxon>Hyphomicrobiales</taxon>
        <taxon>Methylobacteriaceae</taxon>
        <taxon>Methylobacterium</taxon>
    </lineage>
</organism>
<evidence type="ECO:0000313" key="2">
    <source>
        <dbReference type="EMBL" id="VUF15093.1"/>
    </source>
</evidence>
<accession>A0A564G3L3</accession>
<dbReference type="OrthoDB" id="8456663at2"/>
<protein>
    <submittedName>
        <fullName evidence="2">Uncharacterized protein</fullName>
    </submittedName>
</protein>